<feature type="transmembrane region" description="Helical" evidence="9">
    <location>
        <begin position="20"/>
        <end position="41"/>
    </location>
</feature>
<gene>
    <name evidence="11" type="primary">HGT1_1</name>
    <name evidence="11" type="ORF">LOC62_01G001519</name>
</gene>
<feature type="transmembrane region" description="Helical" evidence="9">
    <location>
        <begin position="182"/>
        <end position="205"/>
    </location>
</feature>
<dbReference type="InterPro" id="IPR005829">
    <property type="entry name" value="Sugar_transporter_CS"/>
</dbReference>
<dbReference type="SUPFAM" id="SSF103473">
    <property type="entry name" value="MFS general substrate transporter"/>
    <property type="match status" value="1"/>
</dbReference>
<dbReference type="FunFam" id="1.20.1250.20:FF:000090">
    <property type="entry name" value="MFS sugar transporter, putative"/>
    <property type="match status" value="1"/>
</dbReference>
<protein>
    <submittedName>
        <fullName evidence="11">High-affinity glucose transporter</fullName>
    </submittedName>
</protein>
<evidence type="ECO:0000256" key="7">
    <source>
        <dbReference type="ARBA" id="ARBA00049119"/>
    </source>
</evidence>
<keyword evidence="3 8" id="KW-0813">Transport</keyword>
<comment type="catalytic activity">
    <reaction evidence="7">
        <text>myo-inositol(out) + H(+)(out) = myo-inositol(in) + H(+)(in)</text>
        <dbReference type="Rhea" id="RHEA:60364"/>
        <dbReference type="ChEBI" id="CHEBI:15378"/>
        <dbReference type="ChEBI" id="CHEBI:17268"/>
    </reaction>
</comment>
<evidence type="ECO:0000256" key="9">
    <source>
        <dbReference type="SAM" id="Phobius"/>
    </source>
</evidence>
<keyword evidence="12" id="KW-1185">Reference proteome</keyword>
<feature type="transmembrane region" description="Helical" evidence="9">
    <location>
        <begin position="118"/>
        <end position="138"/>
    </location>
</feature>
<keyword evidence="5 9" id="KW-1133">Transmembrane helix</keyword>
<feature type="domain" description="Major facilitator superfamily (MFS) profile" evidence="10">
    <location>
        <begin position="22"/>
        <end position="469"/>
    </location>
</feature>
<evidence type="ECO:0000256" key="1">
    <source>
        <dbReference type="ARBA" id="ARBA00004141"/>
    </source>
</evidence>
<feature type="transmembrane region" description="Helical" evidence="9">
    <location>
        <begin position="150"/>
        <end position="170"/>
    </location>
</feature>
<reference evidence="11" key="1">
    <citation type="submission" date="2023-10" db="EMBL/GenBank/DDBJ databases">
        <authorList>
            <person name="Noh H."/>
        </authorList>
    </citation>
    <scope>NUCLEOTIDE SEQUENCE</scope>
    <source>
        <strain evidence="11">DUCC4014</strain>
    </source>
</reference>
<dbReference type="InterPro" id="IPR036259">
    <property type="entry name" value="MFS_trans_sf"/>
</dbReference>
<evidence type="ECO:0000256" key="8">
    <source>
        <dbReference type="RuleBase" id="RU003346"/>
    </source>
</evidence>
<dbReference type="InterPro" id="IPR050360">
    <property type="entry name" value="MFS_Sugar_Transporters"/>
</dbReference>
<dbReference type="RefSeq" id="XP_062623999.1">
    <property type="nucleotide sequence ID" value="XM_062768015.1"/>
</dbReference>
<dbReference type="AlphaFoldDB" id="A0AAF1BG06"/>
<dbReference type="PANTHER" id="PTHR48022:SF80">
    <property type="entry name" value="SUGAR TRANSPORTER, PUTATIVE (AFU_ORTHOLOGUE AFUA_3G12170)-RELATED"/>
    <property type="match status" value="1"/>
</dbReference>
<proteinExistence type="inferred from homology"/>
<feature type="transmembrane region" description="Helical" evidence="9">
    <location>
        <begin position="379"/>
        <end position="403"/>
    </location>
</feature>
<dbReference type="GO" id="GO:0005351">
    <property type="term" value="F:carbohydrate:proton symporter activity"/>
    <property type="evidence" value="ECO:0007669"/>
    <property type="project" value="TreeGrafter"/>
</dbReference>
<dbReference type="InterPro" id="IPR005828">
    <property type="entry name" value="MFS_sugar_transport-like"/>
</dbReference>
<evidence type="ECO:0000256" key="3">
    <source>
        <dbReference type="ARBA" id="ARBA00022448"/>
    </source>
</evidence>
<organism evidence="11 12">
    <name type="scientific">Vanrija pseudolonga</name>
    <dbReference type="NCBI Taxonomy" id="143232"/>
    <lineage>
        <taxon>Eukaryota</taxon>
        <taxon>Fungi</taxon>
        <taxon>Dikarya</taxon>
        <taxon>Basidiomycota</taxon>
        <taxon>Agaricomycotina</taxon>
        <taxon>Tremellomycetes</taxon>
        <taxon>Trichosporonales</taxon>
        <taxon>Trichosporonaceae</taxon>
        <taxon>Vanrija</taxon>
    </lineage>
</organism>
<keyword evidence="4 9" id="KW-0812">Transmembrane</keyword>
<accession>A0AAF1BG06</accession>
<keyword evidence="11" id="KW-0762">Sugar transport</keyword>
<dbReference type="EMBL" id="CP086714">
    <property type="protein sequence ID" value="WOO77967.1"/>
    <property type="molecule type" value="Genomic_DNA"/>
</dbReference>
<dbReference type="Pfam" id="PF00083">
    <property type="entry name" value="Sugar_tr"/>
    <property type="match status" value="1"/>
</dbReference>
<dbReference type="GO" id="GO:0016020">
    <property type="term" value="C:membrane"/>
    <property type="evidence" value="ECO:0007669"/>
    <property type="project" value="UniProtKB-SubCell"/>
</dbReference>
<dbReference type="InterPro" id="IPR003663">
    <property type="entry name" value="Sugar/inositol_transpt"/>
</dbReference>
<evidence type="ECO:0000256" key="6">
    <source>
        <dbReference type="ARBA" id="ARBA00023136"/>
    </source>
</evidence>
<evidence type="ECO:0000313" key="12">
    <source>
        <dbReference type="Proteomes" id="UP000827549"/>
    </source>
</evidence>
<comment type="similarity">
    <text evidence="2 8">Belongs to the major facilitator superfamily. Sugar transporter (TC 2.A.1.1) family.</text>
</comment>
<evidence type="ECO:0000256" key="2">
    <source>
        <dbReference type="ARBA" id="ARBA00010992"/>
    </source>
</evidence>
<dbReference type="PANTHER" id="PTHR48022">
    <property type="entry name" value="PLASTIDIC GLUCOSE TRANSPORTER 4"/>
    <property type="match status" value="1"/>
</dbReference>
<dbReference type="PROSITE" id="PS00216">
    <property type="entry name" value="SUGAR_TRANSPORT_1"/>
    <property type="match status" value="1"/>
</dbReference>
<evidence type="ECO:0000259" key="10">
    <source>
        <dbReference type="PROSITE" id="PS50850"/>
    </source>
</evidence>
<dbReference type="PRINTS" id="PR00171">
    <property type="entry name" value="SUGRTRNSPORT"/>
</dbReference>
<feature type="transmembrane region" description="Helical" evidence="9">
    <location>
        <begin position="446"/>
        <end position="465"/>
    </location>
</feature>
<feature type="transmembrane region" description="Helical" evidence="9">
    <location>
        <begin position="310"/>
        <end position="332"/>
    </location>
</feature>
<sequence length="507" mass="55127">MARYTSTQIAAATKPSLINYVAAIFAATGSFLFGYDSGIISSVISPSYTHFHSYFNNPSDSIIGAIVAVFGGGAFVGSLIAGQTADWIGRKRTIQLGCVIAIVGCTLQTAAVNAAMLIVGRLIAGCSVGVLSMIVPVYQAEISPPHARGLLSGWTQMMIAWGFFAANWVGYGTGFINGNGQWRIPLGIQLVPAVLLLAGMFVLPYSPRWLAKQGRTEEARSTLIRLHGGSKNASLDIVDAEIQQMVEQIEWERENMTTSYAELFNSKPNLHRTLCGMLVQAMTQWTGCNVNNYYGTVIYTALGYTDSKTLLINGIQGAWGVICTFIFITFIVDRIGRRWPLIIGGFMCGVAMAWEAGANAPFDKAKRAGEVYHSTGTGIAGIAAVFFFSLTFSFSFGPVSWIYQSEIFPMHMRALGTSVSAATNWLNNVIIGQVTPIAFNKIGYKYFIVFAVCGLSNAIISYFLFPETKNKTLEEIGLLFGDTNVRVAPDQVDEDNEKKAIEHVDRV</sequence>
<dbReference type="NCBIfam" id="TIGR00879">
    <property type="entry name" value="SP"/>
    <property type="match status" value="1"/>
</dbReference>
<dbReference type="InterPro" id="IPR020846">
    <property type="entry name" value="MFS_dom"/>
</dbReference>
<comment type="subcellular location">
    <subcellularLocation>
        <location evidence="1">Membrane</location>
        <topology evidence="1">Multi-pass membrane protein</topology>
    </subcellularLocation>
</comment>
<evidence type="ECO:0000313" key="11">
    <source>
        <dbReference type="EMBL" id="WOO77967.1"/>
    </source>
</evidence>
<dbReference type="Gene3D" id="1.20.1250.20">
    <property type="entry name" value="MFS general substrate transporter like domains"/>
    <property type="match status" value="1"/>
</dbReference>
<name>A0AAF1BG06_9TREE</name>
<dbReference type="PROSITE" id="PS50850">
    <property type="entry name" value="MFS"/>
    <property type="match status" value="1"/>
</dbReference>
<evidence type="ECO:0000256" key="4">
    <source>
        <dbReference type="ARBA" id="ARBA00022692"/>
    </source>
</evidence>
<keyword evidence="6 9" id="KW-0472">Membrane</keyword>
<evidence type="ECO:0000256" key="5">
    <source>
        <dbReference type="ARBA" id="ARBA00022989"/>
    </source>
</evidence>
<dbReference type="Proteomes" id="UP000827549">
    <property type="component" value="Chromosome 1"/>
</dbReference>
<feature type="transmembrane region" description="Helical" evidence="9">
    <location>
        <begin position="61"/>
        <end position="81"/>
    </location>
</feature>
<feature type="transmembrane region" description="Helical" evidence="9">
    <location>
        <begin position="338"/>
        <end position="358"/>
    </location>
</feature>
<dbReference type="GeneID" id="87804774"/>